<evidence type="ECO:0000313" key="2">
    <source>
        <dbReference type="EMBL" id="KAG5178153.1"/>
    </source>
</evidence>
<evidence type="ECO:0000313" key="3">
    <source>
        <dbReference type="Proteomes" id="UP000664859"/>
    </source>
</evidence>
<dbReference type="Gene3D" id="1.10.472.80">
    <property type="entry name" value="Ypt/Rab-GAP domain of gyp1p, domain 3"/>
    <property type="match status" value="1"/>
</dbReference>
<feature type="non-terminal residue" evidence="2">
    <location>
        <position position="127"/>
    </location>
</feature>
<dbReference type="GO" id="GO:0005096">
    <property type="term" value="F:GTPase activator activity"/>
    <property type="evidence" value="ECO:0007669"/>
    <property type="project" value="TreeGrafter"/>
</dbReference>
<feature type="domain" description="Rab-GAP TBC" evidence="1">
    <location>
        <begin position="1"/>
        <end position="105"/>
    </location>
</feature>
<sequence>MNFVALFLLRTARGREDVSFWLLRALACDVAPRYWEGTTSMARLRADLGVLRGLACARMPPLVKRLDDTGLPLELLACDWMLSLFCRVLPPRTVLRVWDWLLLEGADVLVFVALAVLRFAEEDVLQV</sequence>
<comment type="caution">
    <text evidence="2">The sequence shown here is derived from an EMBL/GenBank/DDBJ whole genome shotgun (WGS) entry which is preliminary data.</text>
</comment>
<organism evidence="2 3">
    <name type="scientific">Tribonema minus</name>
    <dbReference type="NCBI Taxonomy" id="303371"/>
    <lineage>
        <taxon>Eukaryota</taxon>
        <taxon>Sar</taxon>
        <taxon>Stramenopiles</taxon>
        <taxon>Ochrophyta</taxon>
        <taxon>PX clade</taxon>
        <taxon>Xanthophyceae</taxon>
        <taxon>Tribonematales</taxon>
        <taxon>Tribonemataceae</taxon>
        <taxon>Tribonema</taxon>
    </lineage>
</organism>
<gene>
    <name evidence="2" type="ORF">JKP88DRAFT_330421</name>
</gene>
<dbReference type="PANTHER" id="PTHR47219:SF9">
    <property type="entry name" value="GTPASE ACTIVATING PROTEIN AND CENTROSOME-ASSOCIATED, ISOFORM B"/>
    <property type="match status" value="1"/>
</dbReference>
<evidence type="ECO:0000259" key="1">
    <source>
        <dbReference type="PROSITE" id="PS50086"/>
    </source>
</evidence>
<dbReference type="AlphaFoldDB" id="A0A835YP93"/>
<dbReference type="PROSITE" id="PS50086">
    <property type="entry name" value="TBC_RABGAP"/>
    <property type="match status" value="1"/>
</dbReference>
<dbReference type="Pfam" id="PF00566">
    <property type="entry name" value="RabGAP-TBC"/>
    <property type="match status" value="1"/>
</dbReference>
<reference evidence="2" key="1">
    <citation type="submission" date="2021-02" db="EMBL/GenBank/DDBJ databases">
        <title>First Annotated Genome of the Yellow-green Alga Tribonema minus.</title>
        <authorList>
            <person name="Mahan K.M."/>
        </authorList>
    </citation>
    <scope>NUCLEOTIDE SEQUENCE</scope>
    <source>
        <strain evidence="2">UTEX B ZZ1240</strain>
    </source>
</reference>
<dbReference type="PANTHER" id="PTHR47219">
    <property type="entry name" value="RAB GTPASE-ACTIVATING PROTEIN 1-LIKE"/>
    <property type="match status" value="1"/>
</dbReference>
<dbReference type="GO" id="GO:0031267">
    <property type="term" value="F:small GTPase binding"/>
    <property type="evidence" value="ECO:0007669"/>
    <property type="project" value="TreeGrafter"/>
</dbReference>
<protein>
    <submittedName>
        <fullName evidence="2">Rab-GTPase-TBC domain-containing protein</fullName>
    </submittedName>
</protein>
<dbReference type="InterPro" id="IPR035969">
    <property type="entry name" value="Rab-GAP_TBC_sf"/>
</dbReference>
<dbReference type="InterPro" id="IPR000195">
    <property type="entry name" value="Rab-GAP-TBC_dom"/>
</dbReference>
<keyword evidence="3" id="KW-1185">Reference proteome</keyword>
<dbReference type="InterPro" id="IPR050302">
    <property type="entry name" value="Rab_GAP_TBC_domain"/>
</dbReference>
<dbReference type="SUPFAM" id="SSF47923">
    <property type="entry name" value="Ypt/Rab-GAP domain of gyp1p"/>
    <property type="match status" value="1"/>
</dbReference>
<name>A0A835YP93_9STRA</name>
<accession>A0A835YP93</accession>
<dbReference type="Proteomes" id="UP000664859">
    <property type="component" value="Unassembled WGS sequence"/>
</dbReference>
<dbReference type="EMBL" id="JAFCMP010000517">
    <property type="protein sequence ID" value="KAG5178153.1"/>
    <property type="molecule type" value="Genomic_DNA"/>
</dbReference>
<dbReference type="OrthoDB" id="294251at2759"/>
<proteinExistence type="predicted"/>